<keyword evidence="3" id="KW-1185">Reference proteome</keyword>
<comment type="caution">
    <text evidence="2">The sequence shown here is derived from an EMBL/GenBank/DDBJ whole genome shotgun (WGS) entry which is preliminary data.</text>
</comment>
<feature type="region of interest" description="Disordered" evidence="1">
    <location>
        <begin position="1"/>
        <end position="23"/>
    </location>
</feature>
<evidence type="ECO:0008006" key="4">
    <source>
        <dbReference type="Google" id="ProtNLM"/>
    </source>
</evidence>
<evidence type="ECO:0000313" key="2">
    <source>
        <dbReference type="EMBL" id="MDC8755447.1"/>
    </source>
</evidence>
<evidence type="ECO:0000256" key="1">
    <source>
        <dbReference type="SAM" id="MobiDB-lite"/>
    </source>
</evidence>
<proteinExistence type="predicted"/>
<protein>
    <recommendedName>
        <fullName evidence="4">Phasin domain-containing protein</fullName>
    </recommendedName>
</protein>
<sequence>MATLPPESILPADGQMPSGQPDAAAMVESWAALHRDADSLAAMAGIARETDPAPLADLVDTARDWQLAFAAQGIADISAMLKPGLAALATLTARGQDAAAPALALWREFHSARASVLAVLDPARSA</sequence>
<dbReference type="RefSeq" id="WP_273678661.1">
    <property type="nucleotide sequence ID" value="NZ_JAQQXQ010000010.1"/>
</dbReference>
<evidence type="ECO:0000313" key="3">
    <source>
        <dbReference type="Proteomes" id="UP001216558"/>
    </source>
</evidence>
<name>A0ABT5JRR9_9SPHN</name>
<accession>A0ABT5JRR9</accession>
<gene>
    <name evidence="2" type="ORF">OIK40_12430</name>
</gene>
<organism evidence="2 3">
    <name type="scientific">Erythrobacter fulvus</name>
    <dbReference type="NCBI Taxonomy" id="2987523"/>
    <lineage>
        <taxon>Bacteria</taxon>
        <taxon>Pseudomonadati</taxon>
        <taxon>Pseudomonadota</taxon>
        <taxon>Alphaproteobacteria</taxon>
        <taxon>Sphingomonadales</taxon>
        <taxon>Erythrobacteraceae</taxon>
        <taxon>Erythrobacter/Porphyrobacter group</taxon>
        <taxon>Erythrobacter</taxon>
    </lineage>
</organism>
<dbReference type="EMBL" id="JAQQXQ010000010">
    <property type="protein sequence ID" value="MDC8755447.1"/>
    <property type="molecule type" value="Genomic_DNA"/>
</dbReference>
<dbReference type="Proteomes" id="UP001216558">
    <property type="component" value="Unassembled WGS sequence"/>
</dbReference>
<reference evidence="2 3" key="1">
    <citation type="submission" date="2022-10" db="EMBL/GenBank/DDBJ databases">
        <title>Erythrobacter sp. sf7 Genome sequencing.</title>
        <authorList>
            <person name="Park S."/>
        </authorList>
    </citation>
    <scope>NUCLEOTIDE SEQUENCE [LARGE SCALE GENOMIC DNA]</scope>
    <source>
        <strain evidence="3">sf7</strain>
    </source>
</reference>